<dbReference type="PANTHER" id="PTHR44167">
    <property type="entry name" value="OVARIAN-SPECIFIC SERINE/THREONINE-PROTEIN KINASE LOK-RELATED"/>
    <property type="match status" value="1"/>
</dbReference>
<evidence type="ECO:0000259" key="2">
    <source>
        <dbReference type="PROSITE" id="PS50011"/>
    </source>
</evidence>
<dbReference type="PROSITE" id="PS50011">
    <property type="entry name" value="PROTEIN_KINASE_DOM"/>
    <property type="match status" value="1"/>
</dbReference>
<keyword evidence="4" id="KW-1185">Reference proteome</keyword>
<evidence type="ECO:0000313" key="4">
    <source>
        <dbReference type="Proteomes" id="UP000601435"/>
    </source>
</evidence>
<dbReference type="SMART" id="SM00220">
    <property type="entry name" value="S_TKc"/>
    <property type="match status" value="1"/>
</dbReference>
<dbReference type="Gene3D" id="1.10.510.10">
    <property type="entry name" value="Transferase(Phosphotransferase) domain 1"/>
    <property type="match status" value="1"/>
</dbReference>
<feature type="region of interest" description="Disordered" evidence="1">
    <location>
        <begin position="213"/>
        <end position="232"/>
    </location>
</feature>
<dbReference type="OrthoDB" id="446798at2759"/>
<dbReference type="InterPro" id="IPR011009">
    <property type="entry name" value="Kinase-like_dom_sf"/>
</dbReference>
<evidence type="ECO:0000256" key="1">
    <source>
        <dbReference type="SAM" id="MobiDB-lite"/>
    </source>
</evidence>
<name>A0A813A785_9DINO</name>
<dbReference type="InterPro" id="IPR000719">
    <property type="entry name" value="Prot_kinase_dom"/>
</dbReference>
<dbReference type="InterPro" id="IPR008271">
    <property type="entry name" value="Ser/Thr_kinase_AS"/>
</dbReference>
<dbReference type="GO" id="GO:0004674">
    <property type="term" value="F:protein serine/threonine kinase activity"/>
    <property type="evidence" value="ECO:0007669"/>
    <property type="project" value="TreeGrafter"/>
</dbReference>
<dbReference type="EMBL" id="CAJNJA010056202">
    <property type="protein sequence ID" value="CAE7857884.1"/>
    <property type="molecule type" value="Genomic_DNA"/>
</dbReference>
<organism evidence="3 4">
    <name type="scientific">Symbiodinium necroappetens</name>
    <dbReference type="NCBI Taxonomy" id="1628268"/>
    <lineage>
        <taxon>Eukaryota</taxon>
        <taxon>Sar</taxon>
        <taxon>Alveolata</taxon>
        <taxon>Dinophyceae</taxon>
        <taxon>Suessiales</taxon>
        <taxon>Symbiodiniaceae</taxon>
        <taxon>Symbiodinium</taxon>
    </lineage>
</organism>
<dbReference type="GO" id="GO:0005524">
    <property type="term" value="F:ATP binding"/>
    <property type="evidence" value="ECO:0007669"/>
    <property type="project" value="InterPro"/>
</dbReference>
<feature type="non-terminal residue" evidence="3">
    <location>
        <position position="232"/>
    </location>
</feature>
<dbReference type="SUPFAM" id="SSF56112">
    <property type="entry name" value="Protein kinase-like (PK-like)"/>
    <property type="match status" value="1"/>
</dbReference>
<accession>A0A813A785</accession>
<evidence type="ECO:0000313" key="3">
    <source>
        <dbReference type="EMBL" id="CAE7857884.1"/>
    </source>
</evidence>
<feature type="non-terminal residue" evidence="3">
    <location>
        <position position="1"/>
    </location>
</feature>
<sequence>ADGQQFADDSRPCWAMALSLAGQGDLFDWVHCGGTMSENFAASIMQGLLSALRHIHLQGVCHRDVKPENVLLSNSRPLLCDFGVATRLSEVRKRPIHCGPAGFTAPEILLNMEPTTQSDVFSAGCVSLSFHGPTKLQALFFMILKQRPFCDPDLATAVNSALTRKINLDQFVELQDSHALKEFLSALMERSPLQRPDANAALGYSFLQAALAPHPPPTDPTSRAHQRKQAFA</sequence>
<comment type="caution">
    <text evidence="3">The sequence shown here is derived from an EMBL/GenBank/DDBJ whole genome shotgun (WGS) entry which is preliminary data.</text>
</comment>
<dbReference type="AlphaFoldDB" id="A0A813A785"/>
<reference evidence="3" key="1">
    <citation type="submission" date="2021-02" db="EMBL/GenBank/DDBJ databases">
        <authorList>
            <person name="Dougan E. K."/>
            <person name="Rhodes N."/>
            <person name="Thang M."/>
            <person name="Chan C."/>
        </authorList>
    </citation>
    <scope>NUCLEOTIDE SEQUENCE</scope>
</reference>
<protein>
    <recommendedName>
        <fullName evidence="2">Protein kinase domain-containing protein</fullName>
    </recommendedName>
</protein>
<dbReference type="GO" id="GO:0005634">
    <property type="term" value="C:nucleus"/>
    <property type="evidence" value="ECO:0007669"/>
    <property type="project" value="TreeGrafter"/>
</dbReference>
<proteinExistence type="predicted"/>
<dbReference type="Pfam" id="PF00069">
    <property type="entry name" value="Pkinase"/>
    <property type="match status" value="1"/>
</dbReference>
<dbReference type="PROSITE" id="PS00108">
    <property type="entry name" value="PROTEIN_KINASE_ST"/>
    <property type="match status" value="1"/>
</dbReference>
<dbReference type="Proteomes" id="UP000601435">
    <property type="component" value="Unassembled WGS sequence"/>
</dbReference>
<dbReference type="PANTHER" id="PTHR44167:SF24">
    <property type="entry name" value="SERINE_THREONINE-PROTEIN KINASE CHK2"/>
    <property type="match status" value="1"/>
</dbReference>
<dbReference type="GO" id="GO:0044773">
    <property type="term" value="P:mitotic DNA damage checkpoint signaling"/>
    <property type="evidence" value="ECO:0007669"/>
    <property type="project" value="TreeGrafter"/>
</dbReference>
<gene>
    <name evidence="3" type="ORF">SNEC2469_LOCUS27029</name>
</gene>
<feature type="domain" description="Protein kinase" evidence="2">
    <location>
        <begin position="1"/>
        <end position="207"/>
    </location>
</feature>